<gene>
    <name evidence="1" type="ORF">LSAT_V11C500263470</name>
</gene>
<proteinExistence type="predicted"/>
<evidence type="ECO:0000313" key="2">
    <source>
        <dbReference type="Proteomes" id="UP000235145"/>
    </source>
</evidence>
<dbReference type="Proteomes" id="UP000235145">
    <property type="component" value="Unassembled WGS sequence"/>
</dbReference>
<comment type="caution">
    <text evidence="1">The sequence shown here is derived from an EMBL/GenBank/DDBJ whole genome shotgun (WGS) entry which is preliminary data.</text>
</comment>
<dbReference type="PANTHER" id="PTHR47481:SF39">
    <property type="entry name" value="TRANSCRIPTION FACTOR INTERACTOR AND REGULATOR CCHC(ZN) FAMILY"/>
    <property type="match status" value="1"/>
</dbReference>
<accession>A0A9R1X8A9</accession>
<dbReference type="EMBL" id="NBSK02000005">
    <property type="protein sequence ID" value="KAJ0202554.1"/>
    <property type="molecule type" value="Genomic_DNA"/>
</dbReference>
<dbReference type="PANTHER" id="PTHR47481">
    <property type="match status" value="1"/>
</dbReference>
<reference evidence="1 2" key="1">
    <citation type="journal article" date="2017" name="Nat. Commun.">
        <title>Genome assembly with in vitro proximity ligation data and whole-genome triplication in lettuce.</title>
        <authorList>
            <person name="Reyes-Chin-Wo S."/>
            <person name="Wang Z."/>
            <person name="Yang X."/>
            <person name="Kozik A."/>
            <person name="Arikit S."/>
            <person name="Song C."/>
            <person name="Xia L."/>
            <person name="Froenicke L."/>
            <person name="Lavelle D.O."/>
            <person name="Truco M.J."/>
            <person name="Xia R."/>
            <person name="Zhu S."/>
            <person name="Xu C."/>
            <person name="Xu H."/>
            <person name="Xu X."/>
            <person name="Cox K."/>
            <person name="Korf I."/>
            <person name="Meyers B.C."/>
            <person name="Michelmore R.W."/>
        </authorList>
    </citation>
    <scope>NUCLEOTIDE SEQUENCE [LARGE SCALE GENOMIC DNA]</scope>
    <source>
        <strain evidence="2">cv. Salinas</strain>
        <tissue evidence="1">Seedlings</tissue>
    </source>
</reference>
<dbReference type="AlphaFoldDB" id="A0A9R1X8A9"/>
<sequence>MAIAAFTTVEKTNHRSHKFGFTLSHTNYGYWKTMIQPFLITNGLLAISTDLFLVHLKPLQLHQPLNQILILLHGSPMMLMSLWLSLERLREEYNSLKSTLIARQPPVAFLELSGLLADHEYMIKKIDSTILTAQVFTTTSNYNSASSSLTPETIQSLQKLMTQLGFNVQPAQQPNHPT</sequence>
<protein>
    <recommendedName>
        <fullName evidence="3">Retrotransposon Copia-like N-terminal domain-containing protein</fullName>
    </recommendedName>
</protein>
<keyword evidence="2" id="KW-1185">Reference proteome</keyword>
<evidence type="ECO:0000313" key="1">
    <source>
        <dbReference type="EMBL" id="KAJ0202554.1"/>
    </source>
</evidence>
<name>A0A9R1X8A9_LACSA</name>
<organism evidence="1 2">
    <name type="scientific">Lactuca sativa</name>
    <name type="common">Garden lettuce</name>
    <dbReference type="NCBI Taxonomy" id="4236"/>
    <lineage>
        <taxon>Eukaryota</taxon>
        <taxon>Viridiplantae</taxon>
        <taxon>Streptophyta</taxon>
        <taxon>Embryophyta</taxon>
        <taxon>Tracheophyta</taxon>
        <taxon>Spermatophyta</taxon>
        <taxon>Magnoliopsida</taxon>
        <taxon>eudicotyledons</taxon>
        <taxon>Gunneridae</taxon>
        <taxon>Pentapetalae</taxon>
        <taxon>asterids</taxon>
        <taxon>campanulids</taxon>
        <taxon>Asterales</taxon>
        <taxon>Asteraceae</taxon>
        <taxon>Cichorioideae</taxon>
        <taxon>Cichorieae</taxon>
        <taxon>Lactucinae</taxon>
        <taxon>Lactuca</taxon>
    </lineage>
</organism>
<evidence type="ECO:0008006" key="3">
    <source>
        <dbReference type="Google" id="ProtNLM"/>
    </source>
</evidence>